<comment type="caution">
    <text evidence="3">The sequence shown here is derived from an EMBL/GenBank/DDBJ whole genome shotgun (WGS) entry which is preliminary data.</text>
</comment>
<dbReference type="Pfam" id="PF04717">
    <property type="entry name" value="Phage_base_V"/>
    <property type="match status" value="1"/>
</dbReference>
<evidence type="ECO:0000256" key="1">
    <source>
        <dbReference type="ARBA" id="ARBA00005558"/>
    </source>
</evidence>
<dbReference type="SUPFAM" id="SSF69279">
    <property type="entry name" value="Phage tail proteins"/>
    <property type="match status" value="2"/>
</dbReference>
<organism evidence="3 4">
    <name type="scientific">Sorangium cellulosum</name>
    <name type="common">Polyangium cellulosum</name>
    <dbReference type="NCBI Taxonomy" id="56"/>
    <lineage>
        <taxon>Bacteria</taxon>
        <taxon>Pseudomonadati</taxon>
        <taxon>Myxococcota</taxon>
        <taxon>Polyangia</taxon>
        <taxon>Polyangiales</taxon>
        <taxon>Polyangiaceae</taxon>
        <taxon>Sorangium</taxon>
    </lineage>
</organism>
<dbReference type="AlphaFoldDB" id="A0A150RVI4"/>
<dbReference type="InterPro" id="IPR017847">
    <property type="entry name" value="T6SS_RhsGE_Vgr_subset"/>
</dbReference>
<evidence type="ECO:0000259" key="2">
    <source>
        <dbReference type="Pfam" id="PF04717"/>
    </source>
</evidence>
<dbReference type="NCBIfam" id="TIGR01646">
    <property type="entry name" value="vgr_GE"/>
    <property type="match status" value="1"/>
</dbReference>
<dbReference type="InterPro" id="IPR006531">
    <property type="entry name" value="Gp5/Vgr_OB"/>
</dbReference>
<comment type="similarity">
    <text evidence="1">Belongs to the VgrG protein family.</text>
</comment>
<dbReference type="Gene3D" id="2.40.50.230">
    <property type="entry name" value="Gp5 N-terminal domain"/>
    <property type="match status" value="1"/>
</dbReference>
<name>A0A150RVI4_SORCE</name>
<proteinExistence type="inferred from homology"/>
<dbReference type="Gene3D" id="4.10.220.110">
    <property type="match status" value="1"/>
</dbReference>
<dbReference type="SUPFAM" id="SSF69255">
    <property type="entry name" value="gp5 N-terminal domain-like"/>
    <property type="match status" value="1"/>
</dbReference>
<gene>
    <name evidence="3" type="ORF">BE17_39935</name>
</gene>
<dbReference type="EMBL" id="JEMB01001964">
    <property type="protein sequence ID" value="KYF84234.1"/>
    <property type="molecule type" value="Genomic_DNA"/>
</dbReference>
<dbReference type="Proteomes" id="UP000075635">
    <property type="component" value="Unassembled WGS sequence"/>
</dbReference>
<sequence>MDLFTLSCDAIPGQPRVLALRGDEELGRCFEYDVCFHLEAHDGLDLSPEGLLGEPCTLALGSDGTGGVADAGVTEIAGQIAEVELLEDAPSPVFRLRLVPALWFLRRSAHNRVFVDKAFPDILGEVLEKAGIAAGTYALKLRKSYPKREHVCQYQESDLDFIQRWLEREGIYYFFDHKHQGSKLTFCDSAADHEPSSDHPIPYHPTIGADVSARRHLGFFCASQRALPAEVGEADYNYLTPDATIGASEPVAPGLSAKVRRWAPNELDQGGAARVAGLRAELEKSRRRRYLGAGRVLLLHAGFTFEIDRHPTFALNRAYLAVRLRRLGQIGDRHGRLISFFQPEETAALAGEALQIEVEAIESDVQFRLPRITPWPRAGLELGMVDGPGSDHYAQIDEHGRYLVKLMMDENASPAGKASTRIRMIQPHGGKQEGWHLPLRKGTEVLVTFIGGDPDRPVIAGAVPNRLTPSPVTRANNTQNVIETGGKSRLEIEDRDGQQYIDVSTPPEDTFLHLGAHAGLGDHNVVLSTSGDGLIHTGGNRDITIGGDQNENVKGKLTEAYHANQSTHVSAAFQETIDAGATQTIHAGLNQTITGGLKQSIQGGEKRTASGGVTETINGGRTQTINGGTTESINGAQSQTITGGAVVTTGGMYTVKADGGFTLKTDGPMNMLANSWLMNAPGGQTNIDSSFFAVANKDTKTYNILFRPNAININIAAIAAAATGARLDRVWRKFEGAGLVLQNNGIQLKSGAKIGTVFGATFVLGFVTFL</sequence>
<dbReference type="Gene3D" id="3.55.50.10">
    <property type="entry name" value="Baseplate protein-like domains"/>
    <property type="match status" value="1"/>
</dbReference>
<dbReference type="Gene3D" id="2.30.110.50">
    <property type="match status" value="1"/>
</dbReference>
<dbReference type="Pfam" id="PF05954">
    <property type="entry name" value="Phage_GPD"/>
    <property type="match status" value="1"/>
</dbReference>
<feature type="domain" description="Gp5/Type VI secretion system Vgr protein OB-fold" evidence="2">
    <location>
        <begin position="417"/>
        <end position="462"/>
    </location>
</feature>
<protein>
    <recommendedName>
        <fullName evidence="2">Gp5/Type VI secretion system Vgr protein OB-fold domain-containing protein</fullName>
    </recommendedName>
</protein>
<reference evidence="3 4" key="1">
    <citation type="submission" date="2014-02" db="EMBL/GenBank/DDBJ databases">
        <title>The small core and large imbalanced accessory genome model reveals a collaborative survival strategy of Sorangium cellulosum strains in nature.</title>
        <authorList>
            <person name="Han K."/>
            <person name="Peng R."/>
            <person name="Blom J."/>
            <person name="Li Y.-Z."/>
        </authorList>
    </citation>
    <scope>NUCLEOTIDE SEQUENCE [LARGE SCALE GENOMIC DNA]</scope>
    <source>
        <strain evidence="3 4">So0011-07</strain>
    </source>
</reference>
<dbReference type="InterPro" id="IPR037026">
    <property type="entry name" value="Vgr_OB-fold_dom_sf"/>
</dbReference>
<evidence type="ECO:0000313" key="4">
    <source>
        <dbReference type="Proteomes" id="UP000075635"/>
    </source>
</evidence>
<dbReference type="SUPFAM" id="SSF69349">
    <property type="entry name" value="Phage fibre proteins"/>
    <property type="match status" value="2"/>
</dbReference>
<dbReference type="InterPro" id="IPR006533">
    <property type="entry name" value="T6SS_Vgr_RhsGE"/>
</dbReference>
<accession>A0A150RVI4</accession>
<evidence type="ECO:0000313" key="3">
    <source>
        <dbReference type="EMBL" id="KYF84234.1"/>
    </source>
</evidence>
<dbReference type="NCBIfam" id="TIGR03361">
    <property type="entry name" value="VI_Rhs_Vgr"/>
    <property type="match status" value="1"/>
</dbReference>